<dbReference type="AlphaFoldDB" id="A0A2N5SDR3"/>
<evidence type="ECO:0000313" key="2">
    <source>
        <dbReference type="EMBL" id="PLW11344.1"/>
    </source>
</evidence>
<feature type="region of interest" description="Disordered" evidence="1">
    <location>
        <begin position="20"/>
        <end position="51"/>
    </location>
</feature>
<protein>
    <submittedName>
        <fullName evidence="2">Uncharacterized protein</fullName>
    </submittedName>
</protein>
<gene>
    <name evidence="2" type="ORF">PCASD_25516</name>
</gene>
<sequence>MLPELIELLIEMAPLQPGTRFDTGTRDLFSPNGTPAPASAPAGADRPGTRGYLARYPRVPDTEQVAASLLGKQVAACSPSQAATCLPSRSLEPAQLACSRLCYLLAEQEPAQLASSRLCYLPAEQEPAQLASSRLCYLPAEQEPAQLASSRLCYLLAEQEPAQLARSRLLPARQTGAC</sequence>
<dbReference type="EMBL" id="PGCI01000927">
    <property type="protein sequence ID" value="PLW11344.1"/>
    <property type="molecule type" value="Genomic_DNA"/>
</dbReference>
<comment type="caution">
    <text evidence="2">The sequence shown here is derived from an EMBL/GenBank/DDBJ whole genome shotgun (WGS) entry which is preliminary data.</text>
</comment>
<evidence type="ECO:0000256" key="1">
    <source>
        <dbReference type="SAM" id="MobiDB-lite"/>
    </source>
</evidence>
<feature type="compositionally biased region" description="Low complexity" evidence="1">
    <location>
        <begin position="31"/>
        <end position="46"/>
    </location>
</feature>
<name>A0A2N5SDR3_9BASI</name>
<organism evidence="2 3">
    <name type="scientific">Puccinia coronata f. sp. avenae</name>
    <dbReference type="NCBI Taxonomy" id="200324"/>
    <lineage>
        <taxon>Eukaryota</taxon>
        <taxon>Fungi</taxon>
        <taxon>Dikarya</taxon>
        <taxon>Basidiomycota</taxon>
        <taxon>Pucciniomycotina</taxon>
        <taxon>Pucciniomycetes</taxon>
        <taxon>Pucciniales</taxon>
        <taxon>Pucciniaceae</taxon>
        <taxon>Puccinia</taxon>
    </lineage>
</organism>
<evidence type="ECO:0000313" key="3">
    <source>
        <dbReference type="Proteomes" id="UP000235392"/>
    </source>
</evidence>
<dbReference type="Proteomes" id="UP000235392">
    <property type="component" value="Unassembled WGS sequence"/>
</dbReference>
<reference evidence="2 3" key="1">
    <citation type="submission" date="2017-11" db="EMBL/GenBank/DDBJ databases">
        <title>De novo assembly and phasing of dikaryotic genomes from two isolates of Puccinia coronata f. sp. avenae, the causal agent of oat crown rust.</title>
        <authorList>
            <person name="Miller M.E."/>
            <person name="Zhang Y."/>
            <person name="Omidvar V."/>
            <person name="Sperschneider J."/>
            <person name="Schwessinger B."/>
            <person name="Raley C."/>
            <person name="Palmer J.M."/>
            <person name="Garnica D."/>
            <person name="Upadhyaya N."/>
            <person name="Rathjen J."/>
            <person name="Taylor J.M."/>
            <person name="Park R.F."/>
            <person name="Dodds P.N."/>
            <person name="Hirsch C.D."/>
            <person name="Kianian S.F."/>
            <person name="Figueroa M."/>
        </authorList>
    </citation>
    <scope>NUCLEOTIDE SEQUENCE [LARGE SCALE GENOMIC DNA]</scope>
    <source>
        <strain evidence="2">12SD80</strain>
    </source>
</reference>
<proteinExistence type="predicted"/>
<accession>A0A2N5SDR3</accession>